<name>A0ABV1HHU9_9FIRM</name>
<reference evidence="4 5" key="1">
    <citation type="submission" date="2024-03" db="EMBL/GenBank/DDBJ databases">
        <title>Human intestinal bacterial collection.</title>
        <authorList>
            <person name="Pauvert C."/>
            <person name="Hitch T.C.A."/>
            <person name="Clavel T."/>
        </authorList>
    </citation>
    <scope>NUCLEOTIDE SEQUENCE [LARGE SCALE GENOMIC DNA]</scope>
    <source>
        <strain evidence="4 5">CLA-AP-H27</strain>
    </source>
</reference>
<evidence type="ECO:0000256" key="1">
    <source>
        <dbReference type="ARBA" id="ARBA00022679"/>
    </source>
</evidence>
<proteinExistence type="predicted"/>
<comment type="caution">
    <text evidence="4">The sequence shown here is derived from an EMBL/GenBank/DDBJ whole genome shotgun (WGS) entry which is preliminary data.</text>
</comment>
<keyword evidence="2 4" id="KW-0012">Acyltransferase</keyword>
<dbReference type="PANTHER" id="PTHR43877:SF1">
    <property type="entry name" value="ACETYLTRANSFERASE"/>
    <property type="match status" value="1"/>
</dbReference>
<dbReference type="EC" id="2.3.1.-" evidence="4"/>
<dbReference type="InterPro" id="IPR000182">
    <property type="entry name" value="GNAT_dom"/>
</dbReference>
<protein>
    <submittedName>
        <fullName evidence="4">GNAT family N-acetyltransferase</fullName>
        <ecNumber evidence="4">2.3.1.-</ecNumber>
    </submittedName>
</protein>
<dbReference type="Proteomes" id="UP001437460">
    <property type="component" value="Unassembled WGS sequence"/>
</dbReference>
<accession>A0ABV1HHU9</accession>
<feature type="domain" description="N-acetyltransferase" evidence="3">
    <location>
        <begin position="7"/>
        <end position="150"/>
    </location>
</feature>
<evidence type="ECO:0000259" key="3">
    <source>
        <dbReference type="PROSITE" id="PS51186"/>
    </source>
</evidence>
<dbReference type="CDD" id="cd04301">
    <property type="entry name" value="NAT_SF"/>
    <property type="match status" value="1"/>
</dbReference>
<dbReference type="InterPro" id="IPR017255">
    <property type="entry name" value="AcTrfase_GNAT_prd"/>
</dbReference>
<keyword evidence="5" id="KW-1185">Reference proteome</keyword>
<evidence type="ECO:0000313" key="5">
    <source>
        <dbReference type="Proteomes" id="UP001437460"/>
    </source>
</evidence>
<evidence type="ECO:0000256" key="2">
    <source>
        <dbReference type="ARBA" id="ARBA00023315"/>
    </source>
</evidence>
<dbReference type="InterPro" id="IPR016181">
    <property type="entry name" value="Acyl_CoA_acyltransferase"/>
</dbReference>
<keyword evidence="1 4" id="KW-0808">Transferase</keyword>
<organism evidence="4 5">
    <name type="scientific">Ventrimonas faecis</name>
    <dbReference type="NCBI Taxonomy" id="3133170"/>
    <lineage>
        <taxon>Bacteria</taxon>
        <taxon>Bacillati</taxon>
        <taxon>Bacillota</taxon>
        <taxon>Clostridia</taxon>
        <taxon>Lachnospirales</taxon>
        <taxon>Lachnospiraceae</taxon>
        <taxon>Ventrimonas</taxon>
    </lineage>
</organism>
<dbReference type="PROSITE" id="PS51186">
    <property type="entry name" value="GNAT"/>
    <property type="match status" value="1"/>
</dbReference>
<dbReference type="PIRSF" id="PIRSF037663">
    <property type="entry name" value="Acetyltransf_GNAT_prd"/>
    <property type="match status" value="1"/>
</dbReference>
<gene>
    <name evidence="4" type="ORF">WMO41_00615</name>
</gene>
<dbReference type="GO" id="GO:0016746">
    <property type="term" value="F:acyltransferase activity"/>
    <property type="evidence" value="ECO:0007669"/>
    <property type="project" value="UniProtKB-KW"/>
</dbReference>
<evidence type="ECO:0000313" key="4">
    <source>
        <dbReference type="EMBL" id="MEQ2561691.1"/>
    </source>
</evidence>
<dbReference type="PANTHER" id="PTHR43877">
    <property type="entry name" value="AMINOALKYLPHOSPHONATE N-ACETYLTRANSFERASE-RELATED-RELATED"/>
    <property type="match status" value="1"/>
</dbReference>
<sequence>MAGTMSIIVREMTPADYDKVYELWMSIQGFGIRSIDDSREGVERFLKRNPTTSVVAEQNGRIVGAILCGHDGRTGFFYHVCVASDYRHHGVGHRMVHFAMKALQAEGINKVSLIAFKSNEAGNEFWHNVGWVERSDVNYYDFVLNEENITNFNK</sequence>
<dbReference type="SUPFAM" id="SSF55729">
    <property type="entry name" value="Acyl-CoA N-acyltransferases (Nat)"/>
    <property type="match status" value="1"/>
</dbReference>
<dbReference type="InterPro" id="IPR050832">
    <property type="entry name" value="Bact_Acetyltransf"/>
</dbReference>
<dbReference type="RefSeq" id="WP_349228140.1">
    <property type="nucleotide sequence ID" value="NZ_JBBMFJ010000001.1"/>
</dbReference>
<dbReference type="Gene3D" id="3.40.630.30">
    <property type="match status" value="1"/>
</dbReference>
<dbReference type="EMBL" id="JBBMFJ010000001">
    <property type="protein sequence ID" value="MEQ2561691.1"/>
    <property type="molecule type" value="Genomic_DNA"/>
</dbReference>
<dbReference type="Pfam" id="PF00583">
    <property type="entry name" value="Acetyltransf_1"/>
    <property type="match status" value="1"/>
</dbReference>